<gene>
    <name evidence="1" type="ORF">I7I52_04914</name>
</gene>
<comment type="caution">
    <text evidence="1">The sequence shown here is derived from an EMBL/GenBank/DDBJ whole genome shotgun (WGS) entry which is preliminary data.</text>
</comment>
<dbReference type="AlphaFoldDB" id="A0A8H7YM05"/>
<organism evidence="1 2">
    <name type="scientific">Ajellomyces capsulatus</name>
    <name type="common">Darling's disease fungus</name>
    <name type="synonym">Histoplasma capsulatum</name>
    <dbReference type="NCBI Taxonomy" id="5037"/>
    <lineage>
        <taxon>Eukaryota</taxon>
        <taxon>Fungi</taxon>
        <taxon>Dikarya</taxon>
        <taxon>Ascomycota</taxon>
        <taxon>Pezizomycotina</taxon>
        <taxon>Eurotiomycetes</taxon>
        <taxon>Eurotiomycetidae</taxon>
        <taxon>Onygenales</taxon>
        <taxon>Ajellomycetaceae</taxon>
        <taxon>Histoplasma</taxon>
    </lineage>
</organism>
<dbReference type="VEuPathDB" id="FungiDB:I7I52_04914"/>
<reference evidence="1 2" key="1">
    <citation type="submission" date="2021-01" db="EMBL/GenBank/DDBJ databases">
        <title>Chromosome-level genome assembly of a human fungal pathogen reveals clustering of transcriptionally co-regulated genes.</title>
        <authorList>
            <person name="Voorhies M."/>
            <person name="Cohen S."/>
            <person name="Shea T.P."/>
            <person name="Petrus S."/>
            <person name="Munoz J.F."/>
            <person name="Poplawski S."/>
            <person name="Goldman W.E."/>
            <person name="Michael T."/>
            <person name="Cuomo C.A."/>
            <person name="Sil A."/>
            <person name="Beyhan S."/>
        </authorList>
    </citation>
    <scope>NUCLEOTIDE SEQUENCE [LARGE SCALE GENOMIC DNA]</scope>
    <source>
        <strain evidence="1 2">G184AR</strain>
    </source>
</reference>
<proteinExistence type="predicted"/>
<dbReference type="Proteomes" id="UP000670092">
    <property type="component" value="Unassembled WGS sequence"/>
</dbReference>
<name>A0A8H7YM05_AJECA</name>
<sequence length="87" mass="10333">MRGNPEQQEEESSDILSVLQRMYSAWNSTMLARRYDSRLGLVVSTRIIFLVDQHVVRKWGRRKIALCRQARGFVVREEELWQLGPRE</sequence>
<protein>
    <submittedName>
        <fullName evidence="1">Uncharacterized protein</fullName>
    </submittedName>
</protein>
<dbReference type="EMBL" id="JAEVHI010000004">
    <property type="protein sequence ID" value="KAG5293561.1"/>
    <property type="molecule type" value="Genomic_DNA"/>
</dbReference>
<evidence type="ECO:0000313" key="1">
    <source>
        <dbReference type="EMBL" id="KAG5293561.1"/>
    </source>
</evidence>
<evidence type="ECO:0000313" key="2">
    <source>
        <dbReference type="Proteomes" id="UP000670092"/>
    </source>
</evidence>
<accession>A0A8H7YM05</accession>